<dbReference type="RefSeq" id="WP_187762422.1">
    <property type="nucleotide sequence ID" value="NZ_CP061038.1"/>
</dbReference>
<evidence type="ECO:0000256" key="1">
    <source>
        <dbReference type="SAM" id="MobiDB-lite"/>
    </source>
</evidence>
<dbReference type="AlphaFoldDB" id="A0A7H0LKB5"/>
<accession>A0A7H0LKB5</accession>
<gene>
    <name evidence="2" type="ORF">H3Z74_02385</name>
</gene>
<proteinExistence type="predicted"/>
<keyword evidence="3" id="KW-1185">Reference proteome</keyword>
<organism evidence="2 3">
    <name type="scientific">Sphingomonas alpina</name>
    <dbReference type="NCBI Taxonomy" id="653931"/>
    <lineage>
        <taxon>Bacteria</taxon>
        <taxon>Pseudomonadati</taxon>
        <taxon>Pseudomonadota</taxon>
        <taxon>Alphaproteobacteria</taxon>
        <taxon>Sphingomonadales</taxon>
        <taxon>Sphingomonadaceae</taxon>
        <taxon>Sphingomonas</taxon>
    </lineage>
</organism>
<feature type="region of interest" description="Disordered" evidence="1">
    <location>
        <begin position="79"/>
        <end position="100"/>
    </location>
</feature>
<dbReference type="Proteomes" id="UP000516148">
    <property type="component" value="Chromosome"/>
</dbReference>
<sequence length="121" mass="12609">MTVTISNYADLQKNLSALVAANNLTPALAPHGVFYEDLDYNQFITQDMPGVPGFKIVEVGNAAASNLVMALSGTAGSPFDPDTGSIGPMPQPSPPYNAETPTQADIIAALTVWINDGCPNS</sequence>
<dbReference type="KEGG" id="spap:H3Z74_02385"/>
<dbReference type="EMBL" id="CP061038">
    <property type="protein sequence ID" value="QNQ10118.1"/>
    <property type="molecule type" value="Genomic_DNA"/>
</dbReference>
<protein>
    <submittedName>
        <fullName evidence="2">Uncharacterized protein</fullName>
    </submittedName>
</protein>
<evidence type="ECO:0000313" key="2">
    <source>
        <dbReference type="EMBL" id="QNQ10118.1"/>
    </source>
</evidence>
<reference evidence="2 3" key="1">
    <citation type="submission" date="2020-09" db="EMBL/GenBank/DDBJ databases">
        <title>Sphingomonas sp., a new species isolated from pork steak.</title>
        <authorList>
            <person name="Heidler von Heilborn D."/>
        </authorList>
    </citation>
    <scope>NUCLEOTIDE SEQUENCE [LARGE SCALE GENOMIC DNA]</scope>
    <source>
        <strain evidence="3">S8-3T</strain>
    </source>
</reference>
<evidence type="ECO:0000313" key="3">
    <source>
        <dbReference type="Proteomes" id="UP000516148"/>
    </source>
</evidence>
<name>A0A7H0LKB5_9SPHN</name>